<dbReference type="EMBL" id="VUJU01002529">
    <property type="protein sequence ID" value="KAF0760955.1"/>
    <property type="molecule type" value="Genomic_DNA"/>
</dbReference>
<reference evidence="1 2" key="1">
    <citation type="submission" date="2019-08" db="EMBL/GenBank/DDBJ databases">
        <title>Whole genome of Aphis craccivora.</title>
        <authorList>
            <person name="Voronova N.V."/>
            <person name="Shulinski R.S."/>
            <person name="Bandarenka Y.V."/>
            <person name="Zhorov D.G."/>
            <person name="Warner D."/>
        </authorList>
    </citation>
    <scope>NUCLEOTIDE SEQUENCE [LARGE SCALE GENOMIC DNA]</scope>
    <source>
        <strain evidence="1">180601</strain>
        <tissue evidence="1">Whole Body</tissue>
    </source>
</reference>
<dbReference type="AlphaFoldDB" id="A0A6G0YSR1"/>
<evidence type="ECO:0000313" key="1">
    <source>
        <dbReference type="EMBL" id="KAF0760955.1"/>
    </source>
</evidence>
<organism evidence="1 2">
    <name type="scientific">Aphis craccivora</name>
    <name type="common">Cowpea aphid</name>
    <dbReference type="NCBI Taxonomy" id="307492"/>
    <lineage>
        <taxon>Eukaryota</taxon>
        <taxon>Metazoa</taxon>
        <taxon>Ecdysozoa</taxon>
        <taxon>Arthropoda</taxon>
        <taxon>Hexapoda</taxon>
        <taxon>Insecta</taxon>
        <taxon>Pterygota</taxon>
        <taxon>Neoptera</taxon>
        <taxon>Paraneoptera</taxon>
        <taxon>Hemiptera</taxon>
        <taxon>Sternorrhyncha</taxon>
        <taxon>Aphidomorpha</taxon>
        <taxon>Aphidoidea</taxon>
        <taxon>Aphididae</taxon>
        <taxon>Aphidini</taxon>
        <taxon>Aphis</taxon>
        <taxon>Aphis</taxon>
    </lineage>
</organism>
<name>A0A6G0YSR1_APHCR</name>
<proteinExistence type="predicted"/>
<gene>
    <name evidence="1" type="ORF">FWK35_00031815</name>
</gene>
<keyword evidence="2" id="KW-1185">Reference proteome</keyword>
<evidence type="ECO:0000313" key="2">
    <source>
        <dbReference type="Proteomes" id="UP000478052"/>
    </source>
</evidence>
<dbReference type="Proteomes" id="UP000478052">
    <property type="component" value="Unassembled WGS sequence"/>
</dbReference>
<protein>
    <submittedName>
        <fullName evidence="1">Zinc finger MYM-type protein 1-like</fullName>
    </submittedName>
</protein>
<sequence>MFNQTDSVETIKNSFQSFTKKFPADIQCSDVLLDECLHFKELMKIEKKLFTSVENSVTFTMSSYIKSKELDDVFPNLNTVLRMFLSTAVPNCVGER</sequence>
<accession>A0A6G0YSR1</accession>
<comment type="caution">
    <text evidence="1">The sequence shown here is derived from an EMBL/GenBank/DDBJ whole genome shotgun (WGS) entry which is preliminary data.</text>
</comment>